<dbReference type="RefSeq" id="WP_116574544.1">
    <property type="nucleotide sequence ID" value="NZ_QDGZ01000015.1"/>
</dbReference>
<dbReference type="Gene3D" id="1.10.357.10">
    <property type="entry name" value="Tetracycline Repressor, domain 2"/>
    <property type="match status" value="1"/>
</dbReference>
<dbReference type="OrthoDB" id="9796019at2"/>
<evidence type="ECO:0000313" key="4">
    <source>
        <dbReference type="EMBL" id="PVG80713.1"/>
    </source>
</evidence>
<proteinExistence type="predicted"/>
<accession>A0A2T8F4S2</accession>
<evidence type="ECO:0000313" key="5">
    <source>
        <dbReference type="Proteomes" id="UP000246018"/>
    </source>
</evidence>
<keyword evidence="5" id="KW-1185">Reference proteome</keyword>
<sequence length="139" mass="15296">MVLEAFPHKTDLLTDVSDSGDALADLRTYLAKLSFCLDFGGAASTVSGPIGDAIVDEEFAHLFRSTLVRGRRRAFVEIILRGQQRGQLRSDLDVGVVVDALDGAIHHRLLVTQQPFDRRFVDALTHFAASGLRLPHEVE</sequence>
<dbReference type="Proteomes" id="UP000246018">
    <property type="component" value="Unassembled WGS sequence"/>
</dbReference>
<evidence type="ECO:0000256" key="1">
    <source>
        <dbReference type="ARBA" id="ARBA00023015"/>
    </source>
</evidence>
<evidence type="ECO:0000259" key="3">
    <source>
        <dbReference type="Pfam" id="PF16859"/>
    </source>
</evidence>
<reference evidence="4 5" key="1">
    <citation type="submission" date="2018-04" db="EMBL/GenBank/DDBJ databases">
        <title>Genome of Nocardioides gansuensis WSJ-1.</title>
        <authorList>
            <person name="Wu S."/>
            <person name="Wang G."/>
        </authorList>
    </citation>
    <scope>NUCLEOTIDE SEQUENCE [LARGE SCALE GENOMIC DNA]</scope>
    <source>
        <strain evidence="4 5">WSJ-1</strain>
    </source>
</reference>
<feature type="domain" description="Tetracyclin repressor-like C-terminal" evidence="3">
    <location>
        <begin position="17"/>
        <end position="125"/>
    </location>
</feature>
<evidence type="ECO:0000256" key="2">
    <source>
        <dbReference type="ARBA" id="ARBA00023163"/>
    </source>
</evidence>
<dbReference type="Pfam" id="PF16859">
    <property type="entry name" value="TetR_C_11"/>
    <property type="match status" value="1"/>
</dbReference>
<name>A0A2T8F4S2_9ACTN</name>
<protein>
    <recommendedName>
        <fullName evidence="3">Tetracyclin repressor-like C-terminal domain-containing protein</fullName>
    </recommendedName>
</protein>
<comment type="caution">
    <text evidence="4">The sequence shown here is derived from an EMBL/GenBank/DDBJ whole genome shotgun (WGS) entry which is preliminary data.</text>
</comment>
<organism evidence="4 5">
    <name type="scientific">Nocardioides gansuensis</name>
    <dbReference type="NCBI Taxonomy" id="2138300"/>
    <lineage>
        <taxon>Bacteria</taxon>
        <taxon>Bacillati</taxon>
        <taxon>Actinomycetota</taxon>
        <taxon>Actinomycetes</taxon>
        <taxon>Propionibacteriales</taxon>
        <taxon>Nocardioidaceae</taxon>
        <taxon>Nocardioides</taxon>
    </lineage>
</organism>
<gene>
    <name evidence="4" type="ORF">DDE18_21855</name>
</gene>
<keyword evidence="1" id="KW-0805">Transcription regulation</keyword>
<dbReference type="EMBL" id="QDGZ01000015">
    <property type="protein sequence ID" value="PVG80713.1"/>
    <property type="molecule type" value="Genomic_DNA"/>
</dbReference>
<dbReference type="InterPro" id="IPR036271">
    <property type="entry name" value="Tet_transcr_reg_TetR-rel_C_sf"/>
</dbReference>
<dbReference type="InterPro" id="IPR011075">
    <property type="entry name" value="TetR_C"/>
</dbReference>
<dbReference type="SUPFAM" id="SSF48498">
    <property type="entry name" value="Tetracyclin repressor-like, C-terminal domain"/>
    <property type="match status" value="1"/>
</dbReference>
<dbReference type="AlphaFoldDB" id="A0A2T8F4S2"/>
<keyword evidence="2" id="KW-0804">Transcription</keyword>